<sequence>MFREGLNKSILDFQTHNESGTCPDSLHQNQALACSILGGPSMARIASEPVQRLLSSLIWSFERC</sequence>
<protein>
    <submittedName>
        <fullName evidence="1">Uncharacterized protein</fullName>
    </submittedName>
</protein>
<keyword evidence="2" id="KW-1185">Reference proteome</keyword>
<evidence type="ECO:0000313" key="2">
    <source>
        <dbReference type="Proteomes" id="UP000241074"/>
    </source>
</evidence>
<organism evidence="1 2">
    <name type="scientific">Ahniella affigens</name>
    <dbReference type="NCBI Taxonomy" id="2021234"/>
    <lineage>
        <taxon>Bacteria</taxon>
        <taxon>Pseudomonadati</taxon>
        <taxon>Pseudomonadota</taxon>
        <taxon>Gammaproteobacteria</taxon>
        <taxon>Lysobacterales</taxon>
        <taxon>Rhodanobacteraceae</taxon>
        <taxon>Ahniella</taxon>
    </lineage>
</organism>
<dbReference type="Proteomes" id="UP000241074">
    <property type="component" value="Chromosome"/>
</dbReference>
<evidence type="ECO:0000313" key="1">
    <source>
        <dbReference type="EMBL" id="AVP97764.1"/>
    </source>
</evidence>
<accession>A0A2P1PSF7</accession>
<reference evidence="1 2" key="2">
    <citation type="submission" date="2018-03" db="EMBL/GenBank/DDBJ databases">
        <authorList>
            <person name="Keele B.F."/>
        </authorList>
    </citation>
    <scope>NUCLEOTIDE SEQUENCE [LARGE SCALE GENOMIC DNA]</scope>
    <source>
        <strain evidence="1 2">D13</strain>
    </source>
</reference>
<dbReference type="EMBL" id="CP027860">
    <property type="protein sequence ID" value="AVP97764.1"/>
    <property type="molecule type" value="Genomic_DNA"/>
</dbReference>
<gene>
    <name evidence="1" type="ORF">C7S18_11395</name>
</gene>
<proteinExistence type="predicted"/>
<reference evidence="1 2" key="1">
    <citation type="submission" date="2018-03" db="EMBL/GenBank/DDBJ databases">
        <title>Ahniella affigens gen. nov., sp. nov., a gammaproteobacterium isolated from sandy soil near a stream.</title>
        <authorList>
            <person name="Ko Y."/>
            <person name="Kim J.-H."/>
        </authorList>
    </citation>
    <scope>NUCLEOTIDE SEQUENCE [LARGE SCALE GENOMIC DNA]</scope>
    <source>
        <strain evidence="1 2">D13</strain>
    </source>
</reference>
<dbReference type="AlphaFoldDB" id="A0A2P1PSF7"/>
<name>A0A2P1PSF7_9GAMM</name>
<dbReference type="KEGG" id="xba:C7S18_11395"/>